<comment type="catalytic activity">
    <reaction evidence="9">
        <text>2 cob(II)alamin + reduced [electron-transfer flavoprotein] + 2 ATP = 2 adenosylcob(III)alamin + 2 triphosphate + oxidized [electron-transfer flavoprotein] + 3 H(+)</text>
        <dbReference type="Rhea" id="RHEA:28671"/>
        <dbReference type="Rhea" id="RHEA-COMP:10685"/>
        <dbReference type="Rhea" id="RHEA-COMP:10686"/>
        <dbReference type="ChEBI" id="CHEBI:15378"/>
        <dbReference type="ChEBI" id="CHEBI:16304"/>
        <dbReference type="ChEBI" id="CHEBI:18036"/>
        <dbReference type="ChEBI" id="CHEBI:18408"/>
        <dbReference type="ChEBI" id="CHEBI:30616"/>
        <dbReference type="ChEBI" id="CHEBI:57692"/>
        <dbReference type="ChEBI" id="CHEBI:58307"/>
        <dbReference type="EC" id="2.5.1.17"/>
    </reaction>
</comment>
<dbReference type="PANTHER" id="PTHR46638">
    <property type="entry name" value="CORRINOID ADENOSYLTRANSFERASE"/>
    <property type="match status" value="1"/>
</dbReference>
<comment type="similarity">
    <text evidence="2">Belongs to the Cob(I)alamin adenosyltransferase family.</text>
</comment>
<dbReference type="InterPro" id="IPR003724">
    <property type="entry name" value="CblAdoTrfase_CobA"/>
</dbReference>
<dbReference type="STRING" id="1121409.SAMN02745124_02258"/>
<dbReference type="RefSeq" id="WP_073376047.1">
    <property type="nucleotide sequence ID" value="NZ_FQXS01000012.1"/>
</dbReference>
<dbReference type="EC" id="2.5.1.17" evidence="3"/>
<dbReference type="GO" id="GO:0005524">
    <property type="term" value="F:ATP binding"/>
    <property type="evidence" value="ECO:0007669"/>
    <property type="project" value="InterPro"/>
</dbReference>
<dbReference type="Proteomes" id="UP000184139">
    <property type="component" value="Unassembled WGS sequence"/>
</dbReference>
<reference evidence="10 11" key="1">
    <citation type="submission" date="2016-11" db="EMBL/GenBank/DDBJ databases">
        <authorList>
            <person name="Jaros S."/>
            <person name="Januszkiewicz K."/>
            <person name="Wedrychowicz H."/>
        </authorList>
    </citation>
    <scope>NUCLEOTIDE SEQUENCE [LARGE SCALE GENOMIC DNA]</scope>
    <source>
        <strain evidence="10 11">DSM 9705</strain>
    </source>
</reference>
<dbReference type="NCBIfam" id="NF004637">
    <property type="entry name" value="PRK05986.1"/>
    <property type="match status" value="1"/>
</dbReference>
<name>A0A1M5WEC4_9BACT</name>
<protein>
    <recommendedName>
        <fullName evidence="3">corrinoid adenosyltransferase</fullName>
        <ecNumber evidence="3">2.5.1.17</ecNumber>
    </recommendedName>
    <alternativeName>
        <fullName evidence="5">Cob(II)alamin adenosyltransferase</fullName>
    </alternativeName>
    <alternativeName>
        <fullName evidence="7">Cob(II)yrinic acid a,c-diamide adenosyltransferase</fullName>
    </alternativeName>
    <alternativeName>
        <fullName evidence="6">Cobinamide/cobalamin adenosyltransferase</fullName>
    </alternativeName>
</protein>
<gene>
    <name evidence="10" type="ORF">SAMN02745124_02258</name>
</gene>
<evidence type="ECO:0000256" key="1">
    <source>
        <dbReference type="ARBA" id="ARBA00005121"/>
    </source>
</evidence>
<evidence type="ECO:0000256" key="6">
    <source>
        <dbReference type="ARBA" id="ARBA00033334"/>
    </source>
</evidence>
<evidence type="ECO:0000313" key="10">
    <source>
        <dbReference type="EMBL" id="SHH85865.1"/>
    </source>
</evidence>
<dbReference type="PIRSF" id="PIRSF015617">
    <property type="entry name" value="Adensltrnsf_CobA"/>
    <property type="match status" value="1"/>
</dbReference>
<comment type="catalytic activity">
    <reaction evidence="8">
        <text>2 cob(II)yrinate a,c diamide + reduced [electron-transfer flavoprotein] + 2 ATP = 2 adenosylcob(III)yrinate a,c-diamide + 2 triphosphate + oxidized [electron-transfer flavoprotein] + 3 H(+)</text>
        <dbReference type="Rhea" id="RHEA:11528"/>
        <dbReference type="Rhea" id="RHEA-COMP:10685"/>
        <dbReference type="Rhea" id="RHEA-COMP:10686"/>
        <dbReference type="ChEBI" id="CHEBI:15378"/>
        <dbReference type="ChEBI" id="CHEBI:18036"/>
        <dbReference type="ChEBI" id="CHEBI:30616"/>
        <dbReference type="ChEBI" id="CHEBI:57692"/>
        <dbReference type="ChEBI" id="CHEBI:58307"/>
        <dbReference type="ChEBI" id="CHEBI:58503"/>
        <dbReference type="ChEBI" id="CHEBI:58537"/>
        <dbReference type="EC" id="2.5.1.17"/>
    </reaction>
</comment>
<proteinExistence type="inferred from homology"/>
<evidence type="ECO:0000256" key="3">
    <source>
        <dbReference type="ARBA" id="ARBA00012454"/>
    </source>
</evidence>
<evidence type="ECO:0000256" key="9">
    <source>
        <dbReference type="ARBA" id="ARBA00048692"/>
    </source>
</evidence>
<evidence type="ECO:0000256" key="7">
    <source>
        <dbReference type="ARBA" id="ARBA00033354"/>
    </source>
</evidence>
<dbReference type="NCBIfam" id="TIGR00708">
    <property type="entry name" value="cobA"/>
    <property type="match status" value="1"/>
</dbReference>
<comment type="pathway">
    <text evidence="1">Cofactor biosynthesis; adenosylcobalamin biosynthesis; adenosylcobalamin from cob(II)yrinate a,c-diamide: step 2/7.</text>
</comment>
<dbReference type="GO" id="GO:0008817">
    <property type="term" value="F:corrinoid adenosyltransferase activity"/>
    <property type="evidence" value="ECO:0007669"/>
    <property type="project" value="UniProtKB-EC"/>
</dbReference>
<keyword evidence="11" id="KW-1185">Reference proteome</keyword>
<evidence type="ECO:0000256" key="2">
    <source>
        <dbReference type="ARBA" id="ARBA00007487"/>
    </source>
</evidence>
<dbReference type="UniPathway" id="UPA00148">
    <property type="reaction ID" value="UER00233"/>
</dbReference>
<dbReference type="Pfam" id="PF02572">
    <property type="entry name" value="CobA_CobO_BtuR"/>
    <property type="match status" value="1"/>
</dbReference>
<dbReference type="EMBL" id="FQXS01000012">
    <property type="protein sequence ID" value="SHH85865.1"/>
    <property type="molecule type" value="Genomic_DNA"/>
</dbReference>
<keyword evidence="10" id="KW-0808">Transferase</keyword>
<evidence type="ECO:0000256" key="8">
    <source>
        <dbReference type="ARBA" id="ARBA00048555"/>
    </source>
</evidence>
<organism evidence="10 11">
    <name type="scientific">Desulfofustis glycolicus DSM 9705</name>
    <dbReference type="NCBI Taxonomy" id="1121409"/>
    <lineage>
        <taxon>Bacteria</taxon>
        <taxon>Pseudomonadati</taxon>
        <taxon>Thermodesulfobacteriota</taxon>
        <taxon>Desulfobulbia</taxon>
        <taxon>Desulfobulbales</taxon>
        <taxon>Desulfocapsaceae</taxon>
        <taxon>Desulfofustis</taxon>
    </lineage>
</organism>
<accession>A0A1M5WEC4</accession>
<dbReference type="CDD" id="cd00561">
    <property type="entry name" value="CobA_ACA"/>
    <property type="match status" value="1"/>
</dbReference>
<dbReference type="InterPro" id="IPR027417">
    <property type="entry name" value="P-loop_NTPase"/>
</dbReference>
<dbReference type="PANTHER" id="PTHR46638:SF1">
    <property type="entry name" value="CORRINOID ADENOSYLTRANSFERASE"/>
    <property type="match status" value="1"/>
</dbReference>
<comment type="function">
    <text evidence="4">Required for both de novo synthesis of the corrin ring for the assimilation of exogenous corrinoids. Participates in the adenosylation of a variety of incomplete and complete corrinoids.</text>
</comment>
<dbReference type="Gene3D" id="3.40.50.300">
    <property type="entry name" value="P-loop containing nucleotide triphosphate hydrolases"/>
    <property type="match status" value="1"/>
</dbReference>
<dbReference type="OrthoDB" id="9810309at2"/>
<evidence type="ECO:0000256" key="5">
    <source>
        <dbReference type="ARBA" id="ARBA00031529"/>
    </source>
</evidence>
<dbReference type="SUPFAM" id="SSF52540">
    <property type="entry name" value="P-loop containing nucleoside triphosphate hydrolases"/>
    <property type="match status" value="1"/>
</dbReference>
<evidence type="ECO:0000256" key="4">
    <source>
        <dbReference type="ARBA" id="ARBA00024929"/>
    </source>
</evidence>
<sequence length="173" mass="18947">MTGDGRIIINTGDGKGKTTAALGLAFRALGHGRRVCVIQFIKGQGEYGERRFAESQAGLDWFICGKGFVFKKERIEEDRSVARAGFELARQKIASDAYDLIILDELTYLPQFGFLDVADIIEVISQKPPRLTIVITGRNAPPELVAIADTVTDMQSVKHAFASGIKAQKGIEF</sequence>
<dbReference type="GO" id="GO:0009236">
    <property type="term" value="P:cobalamin biosynthetic process"/>
    <property type="evidence" value="ECO:0007669"/>
    <property type="project" value="UniProtKB-UniPathway"/>
</dbReference>
<dbReference type="AlphaFoldDB" id="A0A1M5WEC4"/>
<evidence type="ECO:0000313" key="11">
    <source>
        <dbReference type="Proteomes" id="UP000184139"/>
    </source>
</evidence>